<dbReference type="AlphaFoldDB" id="X0U7D3"/>
<sequence length="225" mass="23450">GNLYPAFGGRAPEGENVAQMGIGGIVQVLTETLAADTTYTLTVEVGNAGFEIGRVWDGYRVQLLAGGTPGEGEITEGTLLAQDDSSLTVAEDTFVTVTVPFNSAEVDPDLLGEPLQIRLLSGPAGEPIYFDNVRLTADPGFGITEMQTVTMTLTATDGGNPTPGVDGTASIEIDVYNDACHMARVGEGKSAATDFNINCITALGDLAEMVAVWLDSYAVTGPIDR</sequence>
<dbReference type="EMBL" id="BARS01026532">
    <property type="protein sequence ID" value="GAG01694.1"/>
    <property type="molecule type" value="Genomic_DNA"/>
</dbReference>
<dbReference type="InterPro" id="IPR054720">
    <property type="entry name" value="HpiC1"/>
</dbReference>
<reference evidence="1" key="1">
    <citation type="journal article" date="2014" name="Front. Microbiol.">
        <title>High frequency of phylogenetically diverse reductive dehalogenase-homologous genes in deep subseafloor sedimentary metagenomes.</title>
        <authorList>
            <person name="Kawai M."/>
            <person name="Futagami T."/>
            <person name="Toyoda A."/>
            <person name="Takaki Y."/>
            <person name="Nishi S."/>
            <person name="Hori S."/>
            <person name="Arai W."/>
            <person name="Tsubouchi T."/>
            <person name="Morono Y."/>
            <person name="Uchiyama I."/>
            <person name="Ito T."/>
            <person name="Fujiyama A."/>
            <person name="Inagaki F."/>
            <person name="Takami H."/>
        </authorList>
    </citation>
    <scope>NUCLEOTIDE SEQUENCE</scope>
    <source>
        <strain evidence="1">Expedition CK06-06</strain>
    </source>
</reference>
<feature type="non-terminal residue" evidence="1">
    <location>
        <position position="1"/>
    </location>
</feature>
<gene>
    <name evidence="1" type="ORF">S01H1_41804</name>
</gene>
<comment type="caution">
    <text evidence="1">The sequence shown here is derived from an EMBL/GenBank/DDBJ whole genome shotgun (WGS) entry which is preliminary data.</text>
</comment>
<dbReference type="Pfam" id="PF22825">
    <property type="entry name" value="HpiC1-like"/>
    <property type="match status" value="1"/>
</dbReference>
<name>X0U7D3_9ZZZZ</name>
<accession>X0U7D3</accession>
<evidence type="ECO:0000313" key="1">
    <source>
        <dbReference type="EMBL" id="GAG01694.1"/>
    </source>
</evidence>
<organism evidence="1">
    <name type="scientific">marine sediment metagenome</name>
    <dbReference type="NCBI Taxonomy" id="412755"/>
    <lineage>
        <taxon>unclassified sequences</taxon>
        <taxon>metagenomes</taxon>
        <taxon>ecological metagenomes</taxon>
    </lineage>
</organism>
<proteinExistence type="predicted"/>
<protein>
    <submittedName>
        <fullName evidence="1">Uncharacterized protein</fullName>
    </submittedName>
</protein>